<organism evidence="4 5">
    <name type="scientific">Desulfosporosinus fructosivorans</name>
    <dbReference type="NCBI Taxonomy" id="2018669"/>
    <lineage>
        <taxon>Bacteria</taxon>
        <taxon>Bacillati</taxon>
        <taxon>Bacillota</taxon>
        <taxon>Clostridia</taxon>
        <taxon>Eubacteriales</taxon>
        <taxon>Desulfitobacteriaceae</taxon>
        <taxon>Desulfosporosinus</taxon>
    </lineage>
</organism>
<evidence type="ECO:0000313" key="5">
    <source>
        <dbReference type="Proteomes" id="UP000298460"/>
    </source>
</evidence>
<evidence type="ECO:0000256" key="1">
    <source>
        <dbReference type="SAM" id="Coils"/>
    </source>
</evidence>
<dbReference type="SUPFAM" id="SSF52540">
    <property type="entry name" value="P-loop containing nucleoside triphosphate hydrolases"/>
    <property type="match status" value="1"/>
</dbReference>
<dbReference type="InterPro" id="IPR041677">
    <property type="entry name" value="DNA2/NAM7_AAA_11"/>
</dbReference>
<proteinExistence type="predicted"/>
<evidence type="ECO:0000259" key="2">
    <source>
        <dbReference type="Pfam" id="PF13086"/>
    </source>
</evidence>
<feature type="coiled-coil region" evidence="1">
    <location>
        <begin position="554"/>
        <end position="588"/>
    </location>
</feature>
<dbReference type="InterPro" id="IPR047187">
    <property type="entry name" value="SF1_C_Upf1"/>
</dbReference>
<dbReference type="OrthoDB" id="9757917at2"/>
<dbReference type="GO" id="GO:0004386">
    <property type="term" value="F:helicase activity"/>
    <property type="evidence" value="ECO:0007669"/>
    <property type="project" value="UniProtKB-KW"/>
</dbReference>
<dbReference type="CDD" id="cd18808">
    <property type="entry name" value="SF1_C_Upf1"/>
    <property type="match status" value="1"/>
</dbReference>
<keyword evidence="4" id="KW-0378">Hydrolase</keyword>
<dbReference type="EMBL" id="SPQQ01000008">
    <property type="protein sequence ID" value="TGE36273.1"/>
    <property type="molecule type" value="Genomic_DNA"/>
</dbReference>
<evidence type="ECO:0000259" key="3">
    <source>
        <dbReference type="Pfam" id="PF13087"/>
    </source>
</evidence>
<dbReference type="InterPro" id="IPR027417">
    <property type="entry name" value="P-loop_NTPase"/>
</dbReference>
<gene>
    <name evidence="4" type="ORF">E4K67_20220</name>
</gene>
<keyword evidence="1" id="KW-0175">Coiled coil</keyword>
<feature type="domain" description="DNA2/NAM7 helicase-like C-terminal" evidence="3">
    <location>
        <begin position="782"/>
        <end position="964"/>
    </location>
</feature>
<dbReference type="AlphaFoldDB" id="A0A4Z0R2A3"/>
<keyword evidence="4" id="KW-0347">Helicase</keyword>
<protein>
    <submittedName>
        <fullName evidence="4">DNA helicase</fullName>
    </submittedName>
</protein>
<sequence>MNFKTQEITKYFRSAVAAQSNKEIVFKDNPFQMVEAAELLQGRINPQATQELFAEANRKNSGHEDEDESKKKAKEKSLLNIIICAKAIKTIFEANEKVQDEIDQLTGVYFIPALLKLNGALSFDGEDRKLPWFPREFLHPMVEPKLAIGTTGAVDDFMSNQVDQVIKIKAWPEYVKFFKNFYEKVTESQFDQNTIRNLDEKEPYFELENNVYVFLDKTVFTTFHIMNLYNDLQKDEQFKALYDNFVSLQIPETSPLVQNTWAQMKAHCGQMGGEYPLSPSQREAVNHFNSMSEAEIVAVNGPPGTGKTTLLQSIVADMYVKRALHKERAPVIVASSTNNQAVTNIIASFGNIKKIGLANLEERWIEGVDSFAVYFPAASKKKEAESKGYQYTDQKGGFFVAKIEDKDNLIKSKLKLIEGCNKYFGSAYKDIDACQSRLHEELKFLNNKKETLLELVQEASELGLNGEPLDDCICNFENQIKCQQGMVEHIHRRVEEWEACFKRIPLIYRLLRFIKAFAKKIQTEFRLFINEDEQGFLSVSMSLDEIKEKYSYKSEEHKKILTELKKNKKKLEQLKIRYDHELEQLKHHNVSLYKKEESKYLLDSDYVNDLLDTKVRYVEFWLAVHYFECRWVLEEDRPVGKQAGMTFESVLDKFYHRLSMVAPCLVMTFFALPKHFRAYGDQKHFYLFNFIDLLIVDEAGQVSPEIAAGAFSLAKKAIVVGDIHQIEPIWAVNGALDKALAVSNRVIPSLKEFELLARTELNCSSSSVMKVAAKCCKYKKFEERGLFLSEHRRCYDEIIDYSNKLVYEGNLQPMRGEGKRDPKLPFMQWPQMGHMQIESEYSVRRSSSRLNLTEAKQIAAWLEANYACIVNAYPDEIRENLLGIITPFKAQVQAIRAELKKVLPVYHSKINIGTVHTFQGAERRVIILSTVYGNRDGCYFIDANNSLMNVAVSRAKDYFFVFGDIGCLQGPPRSASGMLRGFIEANAVR</sequence>
<keyword evidence="4" id="KW-0547">Nucleotide-binding</keyword>
<dbReference type="Pfam" id="PF13086">
    <property type="entry name" value="AAA_11"/>
    <property type="match status" value="1"/>
</dbReference>
<dbReference type="InterPro" id="IPR041679">
    <property type="entry name" value="DNA2/NAM7-like_C"/>
</dbReference>
<comment type="caution">
    <text evidence="4">The sequence shown here is derived from an EMBL/GenBank/DDBJ whole genome shotgun (WGS) entry which is preliminary data.</text>
</comment>
<dbReference type="Pfam" id="PF13087">
    <property type="entry name" value="AAA_12"/>
    <property type="match status" value="1"/>
</dbReference>
<dbReference type="InterPro" id="IPR045055">
    <property type="entry name" value="DNA2/NAM7-like"/>
</dbReference>
<feature type="coiled-coil region" evidence="1">
    <location>
        <begin position="435"/>
        <end position="462"/>
    </location>
</feature>
<keyword evidence="5" id="KW-1185">Reference proteome</keyword>
<keyword evidence="4" id="KW-0067">ATP-binding</keyword>
<feature type="domain" description="DNA2/NAM7 helicase helicase" evidence="2">
    <location>
        <begin position="277"/>
        <end position="540"/>
    </location>
</feature>
<dbReference type="Gene3D" id="3.40.50.300">
    <property type="entry name" value="P-loop containing nucleotide triphosphate hydrolases"/>
    <property type="match status" value="3"/>
</dbReference>
<reference evidence="4 5" key="1">
    <citation type="submission" date="2019-03" db="EMBL/GenBank/DDBJ databases">
        <title>Draft Genome Sequence of Desulfosporosinus fructosivorans Strain 63.6F, Isolated from Marine Sediment in the Baltic Sea.</title>
        <authorList>
            <person name="Hausmann B."/>
            <person name="Vandieken V."/>
            <person name="Pjevac P."/>
            <person name="Schreck K."/>
            <person name="Herbold C.W."/>
            <person name="Loy A."/>
        </authorList>
    </citation>
    <scope>NUCLEOTIDE SEQUENCE [LARGE SCALE GENOMIC DNA]</scope>
    <source>
        <strain evidence="4 5">63.6F</strain>
    </source>
</reference>
<dbReference type="RefSeq" id="WP_135550046.1">
    <property type="nucleotide sequence ID" value="NZ_SPQQ01000008.1"/>
</dbReference>
<evidence type="ECO:0000313" key="4">
    <source>
        <dbReference type="EMBL" id="TGE36273.1"/>
    </source>
</evidence>
<dbReference type="PANTHER" id="PTHR10887:SF530">
    <property type="entry name" value="SUPERFAMILY I DNA HELICASES"/>
    <property type="match status" value="1"/>
</dbReference>
<dbReference type="PANTHER" id="PTHR10887">
    <property type="entry name" value="DNA2/NAM7 HELICASE FAMILY"/>
    <property type="match status" value="1"/>
</dbReference>
<accession>A0A4Z0R2A3</accession>
<name>A0A4Z0R2A3_9FIRM</name>
<dbReference type="Proteomes" id="UP000298460">
    <property type="component" value="Unassembled WGS sequence"/>
</dbReference>